<proteinExistence type="predicted"/>
<dbReference type="CDD" id="cd00397">
    <property type="entry name" value="DNA_BRE_C"/>
    <property type="match status" value="1"/>
</dbReference>
<name>A0ABN4N371_9GAMM</name>
<dbReference type="SUPFAM" id="SSF56349">
    <property type="entry name" value="DNA breaking-rejoining enzymes"/>
    <property type="match status" value="1"/>
</dbReference>
<keyword evidence="6" id="KW-1185">Reference proteome</keyword>
<sequence length="421" mass="47921">MATLEFIRYQHQKIELGVDSIGWSKSRKNPIPKLPQIIWENNLPWSEANIWALEQSTTSARNIKTVRSSMSHIYAYAKWLESESISWRHFPERESERCLTLFRGALINARNNGYIAPSTTSQRMATVIRFYKWMDKMNLIDSERPMWKERFFKVKIKTSFGLEHTLRIVSTDLAIPNRKIISSLQLEDGLLPVSLAAIKKIINLANTSASQELELMLKIGFFTGLRLGSITDLKVGTLENATHMVNTGWKQLSVGPGARPPVATKFSVTGKVLIPQDLLSSLKNYSTSTRRLKRQALASLENQNLLFLTRYGNSYNGDDSRAVNVEMSRLRSKGKKEGLTVFRGFHFHRTRATFATELMKVALNFMTVDESIQFVREACLHKNESTTMQYIKFIESKEAMSDTADAFTNLFMGLGGIDKDD</sequence>
<gene>
    <name evidence="5" type="ORF">A3K91_1830</name>
</gene>
<keyword evidence="2" id="KW-0229">DNA integration</keyword>
<dbReference type="InterPro" id="IPR011010">
    <property type="entry name" value="DNA_brk_join_enz"/>
</dbReference>
<dbReference type="PANTHER" id="PTHR30349:SF81">
    <property type="entry name" value="TYROSINE RECOMBINASE XERC"/>
    <property type="match status" value="1"/>
</dbReference>
<dbReference type="Gene3D" id="1.10.443.10">
    <property type="entry name" value="Intergrase catalytic core"/>
    <property type="match status" value="1"/>
</dbReference>
<dbReference type="Pfam" id="PF00589">
    <property type="entry name" value="Phage_integrase"/>
    <property type="match status" value="1"/>
</dbReference>
<evidence type="ECO:0000256" key="2">
    <source>
        <dbReference type="ARBA" id="ARBA00022908"/>
    </source>
</evidence>
<dbReference type="EMBL" id="CP014945">
    <property type="protein sequence ID" value="AMT97423.1"/>
    <property type="molecule type" value="Genomic_DNA"/>
</dbReference>
<accession>A0ABN4N371</accession>
<dbReference type="InterPro" id="IPR013762">
    <property type="entry name" value="Integrase-like_cat_sf"/>
</dbReference>
<evidence type="ECO:0000259" key="4">
    <source>
        <dbReference type="Pfam" id="PF00589"/>
    </source>
</evidence>
<dbReference type="InterPro" id="IPR050090">
    <property type="entry name" value="Tyrosine_recombinase_XerCD"/>
</dbReference>
<dbReference type="Proteomes" id="UP000076104">
    <property type="component" value="Chromosome"/>
</dbReference>
<protein>
    <submittedName>
        <fullName evidence="5">Integrase</fullName>
    </submittedName>
</protein>
<evidence type="ECO:0000313" key="6">
    <source>
        <dbReference type="Proteomes" id="UP000076104"/>
    </source>
</evidence>
<organism evidence="5 6">
    <name type="scientific">Psychrobacter alimentarius</name>
    <dbReference type="NCBI Taxonomy" id="261164"/>
    <lineage>
        <taxon>Bacteria</taxon>
        <taxon>Pseudomonadati</taxon>
        <taxon>Pseudomonadota</taxon>
        <taxon>Gammaproteobacteria</taxon>
        <taxon>Moraxellales</taxon>
        <taxon>Moraxellaceae</taxon>
        <taxon>Psychrobacter</taxon>
    </lineage>
</organism>
<dbReference type="PANTHER" id="PTHR30349">
    <property type="entry name" value="PHAGE INTEGRASE-RELATED"/>
    <property type="match status" value="1"/>
</dbReference>
<feature type="domain" description="Tyr recombinase" evidence="4">
    <location>
        <begin position="198"/>
        <end position="392"/>
    </location>
</feature>
<evidence type="ECO:0000313" key="5">
    <source>
        <dbReference type="EMBL" id="AMT97423.1"/>
    </source>
</evidence>
<dbReference type="RefSeq" id="WP_062844977.1">
    <property type="nucleotide sequence ID" value="NZ_CP014945.1"/>
</dbReference>
<keyword evidence="3" id="KW-0233">DNA recombination</keyword>
<evidence type="ECO:0000256" key="3">
    <source>
        <dbReference type="ARBA" id="ARBA00023172"/>
    </source>
</evidence>
<dbReference type="GeneID" id="33058710"/>
<dbReference type="InterPro" id="IPR002104">
    <property type="entry name" value="Integrase_catalytic"/>
</dbReference>
<reference evidence="5 6" key="1">
    <citation type="submission" date="2016-03" db="EMBL/GenBank/DDBJ databases">
        <title>Genome sequencing of Psychrobacter alimentarius PAMC 27889.</title>
        <authorList>
            <person name="Lee J."/>
            <person name="Kim O.-S."/>
        </authorList>
    </citation>
    <scope>NUCLEOTIDE SEQUENCE [LARGE SCALE GENOMIC DNA]</scope>
    <source>
        <strain evidence="5 6">PAMC 27889</strain>
    </source>
</reference>
<evidence type="ECO:0000256" key="1">
    <source>
        <dbReference type="ARBA" id="ARBA00022829"/>
    </source>
</evidence>
<keyword evidence="1" id="KW-0159">Chromosome partition</keyword>